<dbReference type="PANTHER" id="PTHR33884:SF3">
    <property type="entry name" value="UPF0410 PROTEIN YMGE"/>
    <property type="match status" value="1"/>
</dbReference>
<evidence type="ECO:0000256" key="3">
    <source>
        <dbReference type="ARBA" id="ARBA00022475"/>
    </source>
</evidence>
<evidence type="ECO:0000256" key="1">
    <source>
        <dbReference type="ARBA" id="ARBA00004651"/>
    </source>
</evidence>
<evidence type="ECO:0000256" key="4">
    <source>
        <dbReference type="ARBA" id="ARBA00022692"/>
    </source>
</evidence>
<evidence type="ECO:0000256" key="5">
    <source>
        <dbReference type="ARBA" id="ARBA00022989"/>
    </source>
</evidence>
<feature type="transmembrane region" description="Helical" evidence="7">
    <location>
        <begin position="6"/>
        <end position="24"/>
    </location>
</feature>
<keyword evidence="9" id="KW-1185">Reference proteome</keyword>
<keyword evidence="5 7" id="KW-1133">Transmembrane helix</keyword>
<accession>A0A919EDW1</accession>
<feature type="transmembrane region" description="Helical" evidence="7">
    <location>
        <begin position="31"/>
        <end position="54"/>
    </location>
</feature>
<sequence>MEISGIISAIVIGAVIGLLGRLVVPGRQHVGVLATVLVGIVAAFVGALIGQALGLYDTKGVAWLVWVIQIGLAALGIVALERMKARD</sequence>
<evidence type="ECO:0000256" key="2">
    <source>
        <dbReference type="ARBA" id="ARBA00011006"/>
    </source>
</evidence>
<comment type="similarity">
    <text evidence="2">Belongs to the UPF0410 family.</text>
</comment>
<dbReference type="EMBL" id="BNBD01000006">
    <property type="protein sequence ID" value="GHF51522.1"/>
    <property type="molecule type" value="Genomic_DNA"/>
</dbReference>
<dbReference type="Proteomes" id="UP000638313">
    <property type="component" value="Unassembled WGS sequence"/>
</dbReference>
<protein>
    <submittedName>
        <fullName evidence="8">Membrane protein</fullName>
    </submittedName>
</protein>
<proteinExistence type="inferred from homology"/>
<reference evidence="8" key="2">
    <citation type="submission" date="2020-09" db="EMBL/GenBank/DDBJ databases">
        <authorList>
            <person name="Sun Q."/>
            <person name="Ohkuma M."/>
        </authorList>
    </citation>
    <scope>NUCLEOTIDE SEQUENCE</scope>
    <source>
        <strain evidence="8">JCM 4059</strain>
    </source>
</reference>
<feature type="transmembrane region" description="Helical" evidence="7">
    <location>
        <begin position="60"/>
        <end position="80"/>
    </location>
</feature>
<name>A0A919EDW1_9ACTN</name>
<keyword evidence="3" id="KW-1003">Cell membrane</keyword>
<gene>
    <name evidence="8" type="ORF">GCM10010218_36380</name>
</gene>
<dbReference type="AlphaFoldDB" id="A0A919EDW1"/>
<keyword evidence="4 7" id="KW-0812">Transmembrane</keyword>
<organism evidence="8 9">
    <name type="scientific">Streptomyces mashuensis</name>
    <dbReference type="NCBI Taxonomy" id="33904"/>
    <lineage>
        <taxon>Bacteria</taxon>
        <taxon>Bacillati</taxon>
        <taxon>Actinomycetota</taxon>
        <taxon>Actinomycetes</taxon>
        <taxon>Kitasatosporales</taxon>
        <taxon>Streptomycetaceae</taxon>
        <taxon>Streptomyces</taxon>
    </lineage>
</organism>
<keyword evidence="6 7" id="KW-0472">Membrane</keyword>
<dbReference type="RefSeq" id="WP_190130644.1">
    <property type="nucleotide sequence ID" value="NZ_BNBD01000006.1"/>
</dbReference>
<evidence type="ECO:0000313" key="9">
    <source>
        <dbReference type="Proteomes" id="UP000638313"/>
    </source>
</evidence>
<dbReference type="InterPro" id="IPR007341">
    <property type="entry name" value="Transgly_assoc"/>
</dbReference>
<evidence type="ECO:0000313" key="8">
    <source>
        <dbReference type="EMBL" id="GHF51522.1"/>
    </source>
</evidence>
<evidence type="ECO:0000256" key="7">
    <source>
        <dbReference type="SAM" id="Phobius"/>
    </source>
</evidence>
<comment type="subcellular location">
    <subcellularLocation>
        <location evidence="1">Cell membrane</location>
        <topology evidence="1">Multi-pass membrane protein</topology>
    </subcellularLocation>
</comment>
<evidence type="ECO:0000256" key="6">
    <source>
        <dbReference type="ARBA" id="ARBA00023136"/>
    </source>
</evidence>
<reference evidence="8" key="1">
    <citation type="journal article" date="2014" name="Int. J. Syst. Evol. Microbiol.">
        <title>Complete genome sequence of Corynebacterium casei LMG S-19264T (=DSM 44701T), isolated from a smear-ripened cheese.</title>
        <authorList>
            <consortium name="US DOE Joint Genome Institute (JGI-PGF)"/>
            <person name="Walter F."/>
            <person name="Albersmeier A."/>
            <person name="Kalinowski J."/>
            <person name="Ruckert C."/>
        </authorList>
    </citation>
    <scope>NUCLEOTIDE SEQUENCE</scope>
    <source>
        <strain evidence="8">JCM 4059</strain>
    </source>
</reference>
<dbReference type="GO" id="GO:0005886">
    <property type="term" value="C:plasma membrane"/>
    <property type="evidence" value="ECO:0007669"/>
    <property type="project" value="UniProtKB-SubCell"/>
</dbReference>
<dbReference type="PANTHER" id="PTHR33884">
    <property type="entry name" value="UPF0410 PROTEIN YMGE"/>
    <property type="match status" value="1"/>
</dbReference>
<comment type="caution">
    <text evidence="8">The sequence shown here is derived from an EMBL/GenBank/DDBJ whole genome shotgun (WGS) entry which is preliminary data.</text>
</comment>